<name>A0A1V4AFL1_9ACTN</name>
<reference evidence="7 8" key="1">
    <citation type="submission" date="2017-02" db="EMBL/GenBank/DDBJ databases">
        <title>Draft Genome Sequence of Streptomyces tsukubaensis F601, a Producer of the immunosuppressant tacrolimus FK506.</title>
        <authorList>
            <person name="Zong G."/>
            <person name="Zhong C."/>
            <person name="Fu J."/>
            <person name="Qin R."/>
            <person name="Cao G."/>
        </authorList>
    </citation>
    <scope>NUCLEOTIDE SEQUENCE [LARGE SCALE GENOMIC DNA]</scope>
    <source>
        <strain evidence="7 8">F601</strain>
    </source>
</reference>
<dbReference type="PANTHER" id="PTHR30055:SF234">
    <property type="entry name" value="HTH-TYPE TRANSCRIPTIONAL REGULATOR BETI"/>
    <property type="match status" value="1"/>
</dbReference>
<dbReference type="PANTHER" id="PTHR30055">
    <property type="entry name" value="HTH-TYPE TRANSCRIPTIONAL REGULATOR RUTR"/>
    <property type="match status" value="1"/>
</dbReference>
<dbReference type="InterPro" id="IPR009057">
    <property type="entry name" value="Homeodomain-like_sf"/>
</dbReference>
<dbReference type="Proteomes" id="UP000190539">
    <property type="component" value="Unassembled WGS sequence"/>
</dbReference>
<feature type="domain" description="HTH tetR-type" evidence="6">
    <location>
        <begin position="40"/>
        <end position="100"/>
    </location>
</feature>
<evidence type="ECO:0000259" key="6">
    <source>
        <dbReference type="PROSITE" id="PS50977"/>
    </source>
</evidence>
<evidence type="ECO:0000256" key="2">
    <source>
        <dbReference type="ARBA" id="ARBA00023125"/>
    </source>
</evidence>
<evidence type="ECO:0000313" key="8">
    <source>
        <dbReference type="Proteomes" id="UP000190539"/>
    </source>
</evidence>
<comment type="caution">
    <text evidence="7">The sequence shown here is derived from an EMBL/GenBank/DDBJ whole genome shotgun (WGS) entry which is preliminary data.</text>
</comment>
<evidence type="ECO:0000256" key="1">
    <source>
        <dbReference type="ARBA" id="ARBA00023015"/>
    </source>
</evidence>
<dbReference type="GO" id="GO:0003700">
    <property type="term" value="F:DNA-binding transcription factor activity"/>
    <property type="evidence" value="ECO:0007669"/>
    <property type="project" value="TreeGrafter"/>
</dbReference>
<gene>
    <name evidence="7" type="ORF">B1H18_01860</name>
</gene>
<sequence length="231" mass="24351">MVDTPAPTGPPVLPGARTGRDPERSIRRGPRRIPQELVAATQRERLLDGVSRTVAARGYAGARISDICRTAGVTRPVFYEQFTGKEDAVLAAYRLGVALVLQSMEYAYEQAGGGVRWPVAVRAGLEALLSILASNPSFAAMLVEVEGVGAAGRAERERLLGRFCTFFTDAPAGPAGAARGELVDALVGAVHSALYRRIAQGDTEGLPKLLPTLVCVVLSPFPAVVAESGEL</sequence>
<dbReference type="InterPro" id="IPR050109">
    <property type="entry name" value="HTH-type_TetR-like_transc_reg"/>
</dbReference>
<dbReference type="Gene3D" id="1.10.357.10">
    <property type="entry name" value="Tetracycline Repressor, domain 2"/>
    <property type="match status" value="1"/>
</dbReference>
<evidence type="ECO:0000256" key="5">
    <source>
        <dbReference type="SAM" id="MobiDB-lite"/>
    </source>
</evidence>
<keyword evidence="8" id="KW-1185">Reference proteome</keyword>
<dbReference type="AlphaFoldDB" id="A0A1V4AFL1"/>
<organism evidence="7 8">
    <name type="scientific">Streptomyces tsukubensis</name>
    <dbReference type="NCBI Taxonomy" id="83656"/>
    <lineage>
        <taxon>Bacteria</taxon>
        <taxon>Bacillati</taxon>
        <taxon>Actinomycetota</taxon>
        <taxon>Actinomycetes</taxon>
        <taxon>Kitasatosporales</taxon>
        <taxon>Streptomycetaceae</taxon>
        <taxon>Streptomyces</taxon>
    </lineage>
</organism>
<dbReference type="STRING" id="83656.B1H18_01860"/>
<keyword evidence="3" id="KW-0804">Transcription</keyword>
<feature type="DNA-binding region" description="H-T-H motif" evidence="4">
    <location>
        <begin position="63"/>
        <end position="82"/>
    </location>
</feature>
<accession>A0A1V4AFL1</accession>
<dbReference type="Pfam" id="PF00440">
    <property type="entry name" value="TetR_N"/>
    <property type="match status" value="1"/>
</dbReference>
<keyword evidence="1" id="KW-0805">Transcription regulation</keyword>
<proteinExistence type="predicted"/>
<protein>
    <submittedName>
        <fullName evidence="7">TetR family transcriptional regulator</fullName>
    </submittedName>
</protein>
<dbReference type="RefSeq" id="WP_077964087.1">
    <property type="nucleotide sequence ID" value="NZ_CP045178.1"/>
</dbReference>
<evidence type="ECO:0000313" key="7">
    <source>
        <dbReference type="EMBL" id="OON82806.1"/>
    </source>
</evidence>
<dbReference type="OrthoDB" id="3867339at2"/>
<dbReference type="EMBL" id="MVFC01000001">
    <property type="protein sequence ID" value="OON82806.1"/>
    <property type="molecule type" value="Genomic_DNA"/>
</dbReference>
<dbReference type="GO" id="GO:0000976">
    <property type="term" value="F:transcription cis-regulatory region binding"/>
    <property type="evidence" value="ECO:0007669"/>
    <property type="project" value="TreeGrafter"/>
</dbReference>
<feature type="region of interest" description="Disordered" evidence="5">
    <location>
        <begin position="1"/>
        <end position="31"/>
    </location>
</feature>
<evidence type="ECO:0000256" key="4">
    <source>
        <dbReference type="PROSITE-ProRule" id="PRU00335"/>
    </source>
</evidence>
<evidence type="ECO:0000256" key="3">
    <source>
        <dbReference type="ARBA" id="ARBA00023163"/>
    </source>
</evidence>
<dbReference type="InterPro" id="IPR001647">
    <property type="entry name" value="HTH_TetR"/>
</dbReference>
<keyword evidence="2 4" id="KW-0238">DNA-binding</keyword>
<dbReference type="SUPFAM" id="SSF46689">
    <property type="entry name" value="Homeodomain-like"/>
    <property type="match status" value="1"/>
</dbReference>
<dbReference type="PROSITE" id="PS50977">
    <property type="entry name" value="HTH_TETR_2"/>
    <property type="match status" value="1"/>
</dbReference>